<keyword evidence="2" id="KW-1185">Reference proteome</keyword>
<proteinExistence type="predicted"/>
<accession>A0AC60QWS4</accession>
<gene>
    <name evidence="1" type="ORF">HPB47_014121</name>
</gene>
<dbReference type="Proteomes" id="UP000805193">
    <property type="component" value="Unassembled WGS sequence"/>
</dbReference>
<name>A0AC60QWS4_IXOPE</name>
<dbReference type="EMBL" id="JABSTQ010002415">
    <property type="protein sequence ID" value="KAG0444146.1"/>
    <property type="molecule type" value="Genomic_DNA"/>
</dbReference>
<sequence>MDVSKVQSPQEHRLAQQSLPRSFSLAELCKQGCHHPSLERPPACSDREQEDRSDEPSDSDSDMSICSNMSIDLEEESNVSSEPWSDIDLGAYVATTLRLLRSINISTISDRLYYYYQEGYLLSAVKQVYERRNTELLEGLRGKAIDLAGDGCCVKKKLQAASWSGLCKELEVWIQPVTNHLYFCAMMGDCNVPLLVSMWLSLLNHVVNKHSGHGGPYDECLH</sequence>
<protein>
    <submittedName>
        <fullName evidence="1">Uncharacterized protein</fullName>
    </submittedName>
</protein>
<reference evidence="1 2" key="1">
    <citation type="journal article" date="2020" name="Cell">
        <title>Large-Scale Comparative Analyses of Tick Genomes Elucidate Their Genetic Diversity and Vector Capacities.</title>
        <authorList>
            <consortium name="Tick Genome and Microbiome Consortium (TIGMIC)"/>
            <person name="Jia N."/>
            <person name="Wang J."/>
            <person name="Shi W."/>
            <person name="Du L."/>
            <person name="Sun Y."/>
            <person name="Zhan W."/>
            <person name="Jiang J.F."/>
            <person name="Wang Q."/>
            <person name="Zhang B."/>
            <person name="Ji P."/>
            <person name="Bell-Sakyi L."/>
            <person name="Cui X.M."/>
            <person name="Yuan T.T."/>
            <person name="Jiang B.G."/>
            <person name="Yang W.F."/>
            <person name="Lam T.T."/>
            <person name="Chang Q.C."/>
            <person name="Ding S.J."/>
            <person name="Wang X.J."/>
            <person name="Zhu J.G."/>
            <person name="Ruan X.D."/>
            <person name="Zhao L."/>
            <person name="Wei J.T."/>
            <person name="Ye R.Z."/>
            <person name="Que T.C."/>
            <person name="Du C.H."/>
            <person name="Zhou Y.H."/>
            <person name="Cheng J.X."/>
            <person name="Dai P.F."/>
            <person name="Guo W.B."/>
            <person name="Han X.H."/>
            <person name="Huang E.J."/>
            <person name="Li L.F."/>
            <person name="Wei W."/>
            <person name="Gao Y.C."/>
            <person name="Liu J.Z."/>
            <person name="Shao H.Z."/>
            <person name="Wang X."/>
            <person name="Wang C.C."/>
            <person name="Yang T.C."/>
            <person name="Huo Q.B."/>
            <person name="Li W."/>
            <person name="Chen H.Y."/>
            <person name="Chen S.E."/>
            <person name="Zhou L.G."/>
            <person name="Ni X.B."/>
            <person name="Tian J.H."/>
            <person name="Sheng Y."/>
            <person name="Liu T."/>
            <person name="Pan Y.S."/>
            <person name="Xia L.Y."/>
            <person name="Li J."/>
            <person name="Zhao F."/>
            <person name="Cao W.C."/>
        </authorList>
    </citation>
    <scope>NUCLEOTIDE SEQUENCE [LARGE SCALE GENOMIC DNA]</scope>
    <source>
        <strain evidence="1">Iper-2018</strain>
    </source>
</reference>
<comment type="caution">
    <text evidence="1">The sequence shown here is derived from an EMBL/GenBank/DDBJ whole genome shotgun (WGS) entry which is preliminary data.</text>
</comment>
<evidence type="ECO:0000313" key="1">
    <source>
        <dbReference type="EMBL" id="KAG0444146.1"/>
    </source>
</evidence>
<organism evidence="1 2">
    <name type="scientific">Ixodes persulcatus</name>
    <name type="common">Taiga tick</name>
    <dbReference type="NCBI Taxonomy" id="34615"/>
    <lineage>
        <taxon>Eukaryota</taxon>
        <taxon>Metazoa</taxon>
        <taxon>Ecdysozoa</taxon>
        <taxon>Arthropoda</taxon>
        <taxon>Chelicerata</taxon>
        <taxon>Arachnida</taxon>
        <taxon>Acari</taxon>
        <taxon>Parasitiformes</taxon>
        <taxon>Ixodida</taxon>
        <taxon>Ixodoidea</taxon>
        <taxon>Ixodidae</taxon>
        <taxon>Ixodinae</taxon>
        <taxon>Ixodes</taxon>
    </lineage>
</organism>
<evidence type="ECO:0000313" key="2">
    <source>
        <dbReference type="Proteomes" id="UP000805193"/>
    </source>
</evidence>